<evidence type="ECO:0000256" key="1">
    <source>
        <dbReference type="SAM" id="Phobius"/>
    </source>
</evidence>
<reference evidence="2 3" key="1">
    <citation type="journal article" date="2011" name="J. Gen. Appl. Microbiol.">
        <title>Draft genome sequencing of the enigmatic yeast Saitoella complicata.</title>
        <authorList>
            <person name="Nishida H."/>
            <person name="Hamamoto M."/>
            <person name="Sugiyama J."/>
        </authorList>
    </citation>
    <scope>NUCLEOTIDE SEQUENCE [LARGE SCALE GENOMIC DNA]</scope>
    <source>
        <strain evidence="2 3">NRRL Y-17804</strain>
    </source>
</reference>
<sequence length="86" mass="9471">MGEDQGVDARWNVAVAMSMSFMSCQAFCGLLLRRREAESERVGLNRSEHLLRHPLLAEGVAVPERGQPESVEGLVVGYLLFTALDP</sequence>
<keyword evidence="1" id="KW-1133">Transmembrane helix</keyword>
<comment type="caution">
    <text evidence="2">The sequence shown here is derived from an EMBL/GenBank/DDBJ whole genome shotgun (WGS) entry which is preliminary data.</text>
</comment>
<dbReference type="Proteomes" id="UP000033140">
    <property type="component" value="Unassembled WGS sequence"/>
</dbReference>
<keyword evidence="1" id="KW-0812">Transmembrane</keyword>
<accession>A0A0E9NAX1</accession>
<dbReference type="AlphaFoldDB" id="A0A0E9NAX1"/>
<keyword evidence="3" id="KW-1185">Reference proteome</keyword>
<feature type="transmembrane region" description="Helical" evidence="1">
    <location>
        <begin position="12"/>
        <end position="32"/>
    </location>
</feature>
<evidence type="ECO:0000313" key="3">
    <source>
        <dbReference type="Proteomes" id="UP000033140"/>
    </source>
</evidence>
<name>A0A0E9NAX1_SAICN</name>
<evidence type="ECO:0000313" key="2">
    <source>
        <dbReference type="EMBL" id="GAO47022.1"/>
    </source>
</evidence>
<proteinExistence type="predicted"/>
<protein>
    <submittedName>
        <fullName evidence="2">Uncharacterized protein</fullName>
    </submittedName>
</protein>
<reference evidence="2 3" key="3">
    <citation type="journal article" date="2015" name="Genome Announc.">
        <title>Draft Genome Sequence of the Archiascomycetous Yeast Saitoella complicata.</title>
        <authorList>
            <person name="Yamauchi K."/>
            <person name="Kondo S."/>
            <person name="Hamamoto M."/>
            <person name="Takahashi Y."/>
            <person name="Ogura Y."/>
            <person name="Hayashi T."/>
            <person name="Nishida H."/>
        </authorList>
    </citation>
    <scope>NUCLEOTIDE SEQUENCE [LARGE SCALE GENOMIC DNA]</scope>
    <source>
        <strain evidence="2 3">NRRL Y-17804</strain>
    </source>
</reference>
<gene>
    <name evidence="2" type="ORF">G7K_1236-t1</name>
</gene>
<keyword evidence="1" id="KW-0472">Membrane</keyword>
<dbReference type="EMBL" id="BACD03000006">
    <property type="protein sequence ID" value="GAO47022.1"/>
    <property type="molecule type" value="Genomic_DNA"/>
</dbReference>
<organism evidence="2 3">
    <name type="scientific">Saitoella complicata (strain BCRC 22490 / CBS 7301 / JCM 7358 / NBRC 10748 / NRRL Y-17804)</name>
    <dbReference type="NCBI Taxonomy" id="698492"/>
    <lineage>
        <taxon>Eukaryota</taxon>
        <taxon>Fungi</taxon>
        <taxon>Dikarya</taxon>
        <taxon>Ascomycota</taxon>
        <taxon>Taphrinomycotina</taxon>
        <taxon>Taphrinomycotina incertae sedis</taxon>
        <taxon>Saitoella</taxon>
    </lineage>
</organism>
<reference evidence="2 3" key="2">
    <citation type="journal article" date="2014" name="J. Gen. Appl. Microbiol.">
        <title>The early diverging ascomycetous budding yeast Saitoella complicata has three histone deacetylases belonging to the Clr6, Hos2, and Rpd3 lineages.</title>
        <authorList>
            <person name="Nishida H."/>
            <person name="Matsumoto T."/>
            <person name="Kondo S."/>
            <person name="Hamamoto M."/>
            <person name="Yoshikawa H."/>
        </authorList>
    </citation>
    <scope>NUCLEOTIDE SEQUENCE [LARGE SCALE GENOMIC DNA]</scope>
    <source>
        <strain evidence="2 3">NRRL Y-17804</strain>
    </source>
</reference>